<dbReference type="EMBL" id="CAJOBP010082186">
    <property type="protein sequence ID" value="CAF4918536.1"/>
    <property type="molecule type" value="Genomic_DNA"/>
</dbReference>
<comment type="caution">
    <text evidence="1">The sequence shown here is derived from an EMBL/GenBank/DDBJ whole genome shotgun (WGS) entry which is preliminary data.</text>
</comment>
<name>A0A821W830_9BILA</name>
<keyword evidence="2" id="KW-1185">Reference proteome</keyword>
<reference evidence="1" key="1">
    <citation type="submission" date="2021-02" db="EMBL/GenBank/DDBJ databases">
        <authorList>
            <person name="Nowell W R."/>
        </authorList>
    </citation>
    <scope>NUCLEOTIDE SEQUENCE</scope>
</reference>
<evidence type="ECO:0000313" key="2">
    <source>
        <dbReference type="Proteomes" id="UP000663873"/>
    </source>
</evidence>
<accession>A0A821W830</accession>
<organism evidence="1 2">
    <name type="scientific">Rotaria socialis</name>
    <dbReference type="NCBI Taxonomy" id="392032"/>
    <lineage>
        <taxon>Eukaryota</taxon>
        <taxon>Metazoa</taxon>
        <taxon>Spiralia</taxon>
        <taxon>Gnathifera</taxon>
        <taxon>Rotifera</taxon>
        <taxon>Eurotatoria</taxon>
        <taxon>Bdelloidea</taxon>
        <taxon>Philodinida</taxon>
        <taxon>Philodinidae</taxon>
        <taxon>Rotaria</taxon>
    </lineage>
</organism>
<evidence type="ECO:0000313" key="1">
    <source>
        <dbReference type="EMBL" id="CAF4918536.1"/>
    </source>
</evidence>
<sequence length="36" mass="3820">AAYGSDTIVFSIVVSNGIRNAPVVVRDTVPYGQLLK</sequence>
<feature type="non-terminal residue" evidence="1">
    <location>
        <position position="1"/>
    </location>
</feature>
<dbReference type="AlphaFoldDB" id="A0A821W830"/>
<protein>
    <submittedName>
        <fullName evidence="1">Uncharacterized protein</fullName>
    </submittedName>
</protein>
<gene>
    <name evidence="1" type="ORF">UJA718_LOCUS46308</name>
</gene>
<dbReference type="Proteomes" id="UP000663873">
    <property type="component" value="Unassembled WGS sequence"/>
</dbReference>
<proteinExistence type="predicted"/>